<feature type="region of interest" description="Disordered" evidence="1">
    <location>
        <begin position="1"/>
        <end position="50"/>
    </location>
</feature>
<keyword evidence="4" id="KW-1185">Reference proteome</keyword>
<dbReference type="Pfam" id="PF18755">
    <property type="entry name" value="RAMA"/>
    <property type="match status" value="1"/>
</dbReference>
<evidence type="ECO:0000256" key="1">
    <source>
        <dbReference type="SAM" id="MobiDB-lite"/>
    </source>
</evidence>
<feature type="compositionally biased region" description="Acidic residues" evidence="1">
    <location>
        <begin position="217"/>
        <end position="228"/>
    </location>
</feature>
<protein>
    <submittedName>
        <fullName evidence="3">MPN domain-containing protein</fullName>
    </submittedName>
</protein>
<evidence type="ECO:0000313" key="4">
    <source>
        <dbReference type="Proteomes" id="UP000324222"/>
    </source>
</evidence>
<organism evidence="3 4">
    <name type="scientific">Portunus trituberculatus</name>
    <name type="common">Swimming crab</name>
    <name type="synonym">Neptunus trituberculatus</name>
    <dbReference type="NCBI Taxonomy" id="210409"/>
    <lineage>
        <taxon>Eukaryota</taxon>
        <taxon>Metazoa</taxon>
        <taxon>Ecdysozoa</taxon>
        <taxon>Arthropoda</taxon>
        <taxon>Crustacea</taxon>
        <taxon>Multicrustacea</taxon>
        <taxon>Malacostraca</taxon>
        <taxon>Eumalacostraca</taxon>
        <taxon>Eucarida</taxon>
        <taxon>Decapoda</taxon>
        <taxon>Pleocyemata</taxon>
        <taxon>Brachyura</taxon>
        <taxon>Eubrachyura</taxon>
        <taxon>Portunoidea</taxon>
        <taxon>Portunidae</taxon>
        <taxon>Portuninae</taxon>
        <taxon>Portunus</taxon>
    </lineage>
</organism>
<feature type="domain" description="RAMA" evidence="2">
    <location>
        <begin position="137"/>
        <end position="207"/>
    </location>
</feature>
<reference evidence="3 4" key="1">
    <citation type="submission" date="2019-05" db="EMBL/GenBank/DDBJ databases">
        <title>Another draft genome of Portunus trituberculatus and its Hox gene families provides insights of decapod evolution.</title>
        <authorList>
            <person name="Jeong J.-H."/>
            <person name="Song I."/>
            <person name="Kim S."/>
            <person name="Choi T."/>
            <person name="Kim D."/>
            <person name="Ryu S."/>
            <person name="Kim W."/>
        </authorList>
    </citation>
    <scope>NUCLEOTIDE SEQUENCE [LARGE SCALE GENOMIC DNA]</scope>
    <source>
        <tissue evidence="3">Muscle</tissue>
    </source>
</reference>
<dbReference type="Proteomes" id="UP000324222">
    <property type="component" value="Unassembled WGS sequence"/>
</dbReference>
<feature type="compositionally biased region" description="Acidic residues" evidence="1">
    <location>
        <begin position="12"/>
        <end position="40"/>
    </location>
</feature>
<feature type="region of interest" description="Disordered" evidence="1">
    <location>
        <begin position="214"/>
        <end position="249"/>
    </location>
</feature>
<dbReference type="AlphaFoldDB" id="A0A5B7G061"/>
<sequence>MSVQPPTHEEIQIDGDEVEEEEEDEEEEDEAEDEDYEDIEEVTHGRSPGRGLTLKTLVKEGVLQPGEGHMTINYLVRLPYRDSSSCPCDFDKGSSMYYYCAGLPLAHNSGAYSDEHTHPPDKAHSIRSQLWSVLPASPKGNKFKGDLLPDGRIRSQETNKIFGTPSAWAIYCKKIVNPDKKSGCGWASVRYKGKKLDSYKNNWYRQKRIEFEREGEALDEEEMTDSDSDGPHEQEIVEFEMIGNRHPNQ</sequence>
<name>A0A5B7G061_PORTR</name>
<comment type="caution">
    <text evidence="3">The sequence shown here is derived from an EMBL/GenBank/DDBJ whole genome shotgun (WGS) entry which is preliminary data.</text>
</comment>
<dbReference type="OrthoDB" id="167806at2759"/>
<dbReference type="EMBL" id="VSRR010009841">
    <property type="protein sequence ID" value="MPC50965.1"/>
    <property type="molecule type" value="Genomic_DNA"/>
</dbReference>
<dbReference type="InterPro" id="IPR040843">
    <property type="entry name" value="RAMA"/>
</dbReference>
<evidence type="ECO:0000313" key="3">
    <source>
        <dbReference type="EMBL" id="MPC50965.1"/>
    </source>
</evidence>
<proteinExistence type="predicted"/>
<evidence type="ECO:0000259" key="2">
    <source>
        <dbReference type="Pfam" id="PF18755"/>
    </source>
</evidence>
<accession>A0A5B7G061</accession>
<gene>
    <name evidence="3" type="ORF">E2C01_044800</name>
</gene>